<keyword evidence="2" id="KW-1185">Reference proteome</keyword>
<dbReference type="OrthoDB" id="9801841at2"/>
<dbReference type="InterPro" id="IPR038225">
    <property type="entry name" value="TagF_sf"/>
</dbReference>
<dbReference type="EMBL" id="LT629782">
    <property type="protein sequence ID" value="SDT86918.1"/>
    <property type="molecule type" value="Genomic_DNA"/>
</dbReference>
<dbReference type="Pfam" id="PF09867">
    <property type="entry name" value="TagF_N"/>
    <property type="match status" value="1"/>
</dbReference>
<dbReference type="AlphaFoldDB" id="A0A8B3XSK0"/>
<evidence type="ECO:0000313" key="2">
    <source>
        <dbReference type="Proteomes" id="UP000183653"/>
    </source>
</evidence>
<dbReference type="Gene3D" id="3.40.1730.10">
    <property type="entry name" value="pa0076 domain"/>
    <property type="match status" value="1"/>
</dbReference>
<name>A0A8B3XSK0_9PSED</name>
<reference evidence="1 2" key="1">
    <citation type="submission" date="2016-10" db="EMBL/GenBank/DDBJ databases">
        <authorList>
            <person name="Varghese N."/>
            <person name="Submissions S."/>
        </authorList>
    </citation>
    <scope>NUCLEOTIDE SEQUENCE [LARGE SCALE GENOMIC DNA]</scope>
    <source>
        <strain evidence="1 2">BS2775</strain>
    </source>
</reference>
<accession>A0A8B3XSK0</accession>
<dbReference type="Proteomes" id="UP000183653">
    <property type="component" value="Chromosome I"/>
</dbReference>
<dbReference type="NCBIfam" id="TIGR03373">
    <property type="entry name" value="VI_minor_4"/>
    <property type="match status" value="1"/>
</dbReference>
<sequence length="295" mass="32632">MIGCFGKIPASADFVSLHGALPEVAEFDRWLQRTLVDLDHGEQWQARFDELPLCYFSFVSTTGAWLLGGVVSSRDSSGRRYPFFIFQLVRGSDGELSAHTLAEVFAAQIKPLLIDAAQGLEVALVFRRLATLRPWDRADLALYQRVHQKFLDDFELGDIANALQHSYANLHGLSLQAHLQGLSESVCEARPPVVHFPLPAERGLKRPVADFWCDWWAGQHNGHVPTVSVLVDDFMHPGLLCFASRHVATAYRVLAGGLSCPSLLHAEPGIECPDVRADQSLRRLLASLRQQGASA</sequence>
<dbReference type="RefSeq" id="WP_057725591.1">
    <property type="nucleotide sequence ID" value="NZ_JYLM01000011.1"/>
</dbReference>
<evidence type="ECO:0000313" key="1">
    <source>
        <dbReference type="EMBL" id="SDT86918.1"/>
    </source>
</evidence>
<dbReference type="InterPro" id="IPR017748">
    <property type="entry name" value="TagF"/>
</dbReference>
<proteinExistence type="predicted"/>
<gene>
    <name evidence="1" type="ORF">SAMN04490197_0137</name>
</gene>
<protein>
    <submittedName>
        <fullName evidence="1">Type VI secretion system protein ImpM</fullName>
    </submittedName>
</protein>
<organism evidence="1 2">
    <name type="scientific">Pseudomonas orientalis</name>
    <dbReference type="NCBI Taxonomy" id="76758"/>
    <lineage>
        <taxon>Bacteria</taxon>
        <taxon>Pseudomonadati</taxon>
        <taxon>Pseudomonadota</taxon>
        <taxon>Gammaproteobacteria</taxon>
        <taxon>Pseudomonadales</taxon>
        <taxon>Pseudomonadaceae</taxon>
        <taxon>Pseudomonas</taxon>
    </lineage>
</organism>